<dbReference type="InterPro" id="IPR001584">
    <property type="entry name" value="Integrase_cat-core"/>
</dbReference>
<comment type="caution">
    <text evidence="2">The sequence shown here is derived from an EMBL/GenBank/DDBJ whole genome shotgun (WGS) entry which is preliminary data.</text>
</comment>
<keyword evidence="3" id="KW-1185">Reference proteome</keyword>
<feature type="domain" description="Integrase catalytic" evidence="1">
    <location>
        <begin position="1"/>
        <end position="100"/>
    </location>
</feature>
<dbReference type="GO" id="GO:0005634">
    <property type="term" value="C:nucleus"/>
    <property type="evidence" value="ECO:0007669"/>
    <property type="project" value="UniProtKB-ARBA"/>
</dbReference>
<accession>A0A1R1YQD2</accession>
<dbReference type="GO" id="GO:0003676">
    <property type="term" value="F:nucleic acid binding"/>
    <property type="evidence" value="ECO:0007669"/>
    <property type="project" value="InterPro"/>
</dbReference>
<dbReference type="PANTHER" id="PTHR37984:SF5">
    <property type="entry name" value="PROTEIN NYNRIN-LIKE"/>
    <property type="match status" value="1"/>
</dbReference>
<protein>
    <submittedName>
        <fullName evidence="2">Pol polyprotein</fullName>
    </submittedName>
</protein>
<dbReference type="PROSITE" id="PS50994">
    <property type="entry name" value="INTEGRASE"/>
    <property type="match status" value="1"/>
</dbReference>
<dbReference type="Gene3D" id="3.30.420.10">
    <property type="entry name" value="Ribonuclease H-like superfamily/Ribonuclease H"/>
    <property type="match status" value="1"/>
</dbReference>
<sequence>MNYGVPKKLISDIGSNFVSDTAVELYKFLGIDHHPTTSYRPQSNGQVERFNQLIKNVLSKICLFDKENWDLYLWKAMLTIRIMKHRVTGNSTSEILYGFEITTQLTWTVPVTIEDYVEAVIERVKSIRDDLPALRKLNLEKIIKNKRYEGMRYNKMVKKYNFKLNDTAQKSIETPTSKFTATWEDPYTIIRVLEKGNYWIRDSNRNTDQVNGDRLKLYQNKANMIPEVQASKLRPTLQQFREMRHSEREARM</sequence>
<gene>
    <name evidence="2" type="ORF">AYI69_g1408</name>
</gene>
<evidence type="ECO:0000259" key="1">
    <source>
        <dbReference type="PROSITE" id="PS50994"/>
    </source>
</evidence>
<proteinExistence type="predicted"/>
<dbReference type="GO" id="GO:0015074">
    <property type="term" value="P:DNA integration"/>
    <property type="evidence" value="ECO:0007669"/>
    <property type="project" value="InterPro"/>
</dbReference>
<dbReference type="Proteomes" id="UP000187429">
    <property type="component" value="Unassembled WGS sequence"/>
</dbReference>
<dbReference type="OrthoDB" id="2273864at2759"/>
<evidence type="ECO:0000313" key="2">
    <source>
        <dbReference type="EMBL" id="OMJ29094.1"/>
    </source>
</evidence>
<dbReference type="SUPFAM" id="SSF53098">
    <property type="entry name" value="Ribonuclease H-like"/>
    <property type="match status" value="1"/>
</dbReference>
<dbReference type="PANTHER" id="PTHR37984">
    <property type="entry name" value="PROTEIN CBG26694"/>
    <property type="match status" value="1"/>
</dbReference>
<dbReference type="InterPro" id="IPR012337">
    <property type="entry name" value="RNaseH-like_sf"/>
</dbReference>
<dbReference type="InterPro" id="IPR050951">
    <property type="entry name" value="Retrovirus_Pol_polyprotein"/>
</dbReference>
<organism evidence="2 3">
    <name type="scientific">Smittium culicis</name>
    <dbReference type="NCBI Taxonomy" id="133412"/>
    <lineage>
        <taxon>Eukaryota</taxon>
        <taxon>Fungi</taxon>
        <taxon>Fungi incertae sedis</taxon>
        <taxon>Zoopagomycota</taxon>
        <taxon>Kickxellomycotina</taxon>
        <taxon>Harpellomycetes</taxon>
        <taxon>Harpellales</taxon>
        <taxon>Legeriomycetaceae</taxon>
        <taxon>Smittium</taxon>
    </lineage>
</organism>
<dbReference type="AlphaFoldDB" id="A0A1R1YQD2"/>
<reference evidence="3" key="1">
    <citation type="submission" date="2017-01" db="EMBL/GenBank/DDBJ databases">
        <authorList>
            <person name="Wang Y."/>
            <person name="White M."/>
            <person name="Kvist S."/>
            <person name="Moncalvo J.-M."/>
        </authorList>
    </citation>
    <scope>NUCLEOTIDE SEQUENCE [LARGE SCALE GENOMIC DNA]</scope>
    <source>
        <strain evidence="3">ID-206-W2</strain>
    </source>
</reference>
<evidence type="ECO:0000313" key="3">
    <source>
        <dbReference type="Proteomes" id="UP000187429"/>
    </source>
</evidence>
<dbReference type="EMBL" id="LSSM01000377">
    <property type="protein sequence ID" value="OMJ29094.1"/>
    <property type="molecule type" value="Genomic_DNA"/>
</dbReference>
<dbReference type="InterPro" id="IPR036397">
    <property type="entry name" value="RNaseH_sf"/>
</dbReference>
<name>A0A1R1YQD2_9FUNG</name>